<dbReference type="PANTHER" id="PTHR33452">
    <property type="entry name" value="OXIDOREDUCTASE CATD-RELATED"/>
    <property type="match status" value="1"/>
</dbReference>
<comment type="similarity">
    <text evidence="2">Belongs to the DoxX family.</text>
</comment>
<dbReference type="PANTHER" id="PTHR33452:SF1">
    <property type="entry name" value="INNER MEMBRANE PROTEIN YPHA-RELATED"/>
    <property type="match status" value="1"/>
</dbReference>
<evidence type="ECO:0000256" key="2">
    <source>
        <dbReference type="ARBA" id="ARBA00006679"/>
    </source>
</evidence>
<dbReference type="Proteomes" id="UP001381003">
    <property type="component" value="Chromosome"/>
</dbReference>
<keyword evidence="5 7" id="KW-1133">Transmembrane helix</keyword>
<evidence type="ECO:0000256" key="5">
    <source>
        <dbReference type="ARBA" id="ARBA00022989"/>
    </source>
</evidence>
<evidence type="ECO:0000256" key="4">
    <source>
        <dbReference type="ARBA" id="ARBA00022692"/>
    </source>
</evidence>
<proteinExistence type="inferred from homology"/>
<dbReference type="InterPro" id="IPR032808">
    <property type="entry name" value="DoxX"/>
</dbReference>
<organism evidence="8 9">
    <name type="scientific">Janibacter terrae</name>
    <dbReference type="NCBI Taxonomy" id="103817"/>
    <lineage>
        <taxon>Bacteria</taxon>
        <taxon>Bacillati</taxon>
        <taxon>Actinomycetota</taxon>
        <taxon>Actinomycetes</taxon>
        <taxon>Micrococcales</taxon>
        <taxon>Intrasporangiaceae</taxon>
        <taxon>Janibacter</taxon>
    </lineage>
</organism>
<feature type="transmembrane region" description="Helical" evidence="7">
    <location>
        <begin position="7"/>
        <end position="26"/>
    </location>
</feature>
<keyword evidence="4 7" id="KW-0812">Transmembrane</keyword>
<evidence type="ECO:0000256" key="6">
    <source>
        <dbReference type="ARBA" id="ARBA00023136"/>
    </source>
</evidence>
<accession>A0ABZ2FGT6</accession>
<keyword evidence="6 7" id="KW-0472">Membrane</keyword>
<feature type="transmembrane region" description="Helical" evidence="7">
    <location>
        <begin position="46"/>
        <end position="71"/>
    </location>
</feature>
<dbReference type="Pfam" id="PF07681">
    <property type="entry name" value="DoxX"/>
    <property type="match status" value="1"/>
</dbReference>
<comment type="subcellular location">
    <subcellularLocation>
        <location evidence="1">Cell membrane</location>
        <topology evidence="1">Multi-pass membrane protein</topology>
    </subcellularLocation>
</comment>
<dbReference type="RefSeq" id="WP_068326346.1">
    <property type="nucleotide sequence ID" value="NZ_CP104874.1"/>
</dbReference>
<feature type="transmembrane region" description="Helical" evidence="7">
    <location>
        <begin position="106"/>
        <end position="125"/>
    </location>
</feature>
<dbReference type="InterPro" id="IPR051907">
    <property type="entry name" value="DoxX-like_oxidoreductase"/>
</dbReference>
<evidence type="ECO:0000256" key="7">
    <source>
        <dbReference type="SAM" id="Phobius"/>
    </source>
</evidence>
<evidence type="ECO:0000256" key="1">
    <source>
        <dbReference type="ARBA" id="ARBA00004651"/>
    </source>
</evidence>
<name>A0ABZ2FGT6_9MICO</name>
<feature type="transmembrane region" description="Helical" evidence="7">
    <location>
        <begin position="78"/>
        <end position="100"/>
    </location>
</feature>
<keyword evidence="3" id="KW-1003">Cell membrane</keyword>
<evidence type="ECO:0000313" key="8">
    <source>
        <dbReference type="EMBL" id="WWF05994.1"/>
    </source>
</evidence>
<evidence type="ECO:0000313" key="9">
    <source>
        <dbReference type="Proteomes" id="UP001381003"/>
    </source>
</evidence>
<dbReference type="EMBL" id="CP104874">
    <property type="protein sequence ID" value="WWF05994.1"/>
    <property type="molecule type" value="Genomic_DNA"/>
</dbReference>
<keyword evidence="9" id="KW-1185">Reference proteome</keyword>
<evidence type="ECO:0000256" key="3">
    <source>
        <dbReference type="ARBA" id="ARBA00022475"/>
    </source>
</evidence>
<reference evidence="8 9" key="1">
    <citation type="submission" date="2022-09" db="EMBL/GenBank/DDBJ databases">
        <title>Complete genome sequence of Janibacter terrae strain COS04-44, PCL-degrading bacteria isolated from oil spilled coast.</title>
        <authorList>
            <person name="Park H."/>
            <person name="Kim J.Y."/>
            <person name="An S.H."/>
            <person name="Lee C.M."/>
            <person name="Weon H.-Y."/>
        </authorList>
    </citation>
    <scope>NUCLEOTIDE SEQUENCE [LARGE SCALE GENOMIC DNA]</scope>
    <source>
        <strain evidence="8 9">COS04-44</strain>
    </source>
</reference>
<sequence>MRRTQIDLALVILRIVMGLTMFLHGWQKLTAAGFGGVGEMFAGMGAPLAGVTGPLTLLVELVGGVLIVLGLGTRVVGAVYALVMLGALFVVHLSAGFFVGEGGYELVLLLAGIGAALAVAGPGAWSLDAVLAGRRAVTQVDAPERERVAA</sequence>
<protein>
    <submittedName>
        <fullName evidence="8">DoxX family protein</fullName>
    </submittedName>
</protein>
<gene>
    <name evidence="8" type="ORF">N5P18_03735</name>
</gene>